<evidence type="ECO:0000313" key="2">
    <source>
        <dbReference type="Proteomes" id="UP001175228"/>
    </source>
</evidence>
<dbReference type="AlphaFoldDB" id="A0AA39USY2"/>
<name>A0AA39USY2_9AGAR</name>
<reference evidence="1" key="1">
    <citation type="submission" date="2023-06" db="EMBL/GenBank/DDBJ databases">
        <authorList>
            <consortium name="Lawrence Berkeley National Laboratory"/>
            <person name="Ahrendt S."/>
            <person name="Sahu N."/>
            <person name="Indic B."/>
            <person name="Wong-Bajracharya J."/>
            <person name="Merenyi Z."/>
            <person name="Ke H.-M."/>
            <person name="Monk M."/>
            <person name="Kocsube S."/>
            <person name="Drula E."/>
            <person name="Lipzen A."/>
            <person name="Balint B."/>
            <person name="Henrissat B."/>
            <person name="Andreopoulos B."/>
            <person name="Martin F.M."/>
            <person name="Harder C.B."/>
            <person name="Rigling D."/>
            <person name="Ford K.L."/>
            <person name="Foster G.D."/>
            <person name="Pangilinan J."/>
            <person name="Papanicolaou A."/>
            <person name="Barry K."/>
            <person name="LaButti K."/>
            <person name="Viragh M."/>
            <person name="Koriabine M."/>
            <person name="Yan M."/>
            <person name="Riley R."/>
            <person name="Champramary S."/>
            <person name="Plett K.L."/>
            <person name="Tsai I.J."/>
            <person name="Slot J."/>
            <person name="Sipos G."/>
            <person name="Plett J."/>
            <person name="Nagy L.G."/>
            <person name="Grigoriev I.V."/>
        </authorList>
    </citation>
    <scope>NUCLEOTIDE SEQUENCE</scope>
    <source>
        <strain evidence="1">HWK02</strain>
    </source>
</reference>
<comment type="caution">
    <text evidence="1">The sequence shown here is derived from an EMBL/GenBank/DDBJ whole genome shotgun (WGS) entry which is preliminary data.</text>
</comment>
<sequence length="325" mass="37249">MAVGRRKLLVIVISNIGHAGYQAFPYSVRKSVQYRRIGGIGTQYADAEVACVRDVKSVIPTWRERNEDRFSGVNVHESNVMRLRWGRHRDKTEFDFLNECRIYWSVNDSMGDARAERTSQSRKDVDPEGMHMEVRVVKGGGWNMALFIFVTGSPRHSHPVRRHLNETHRYMALLRKAGGSTDQRSLRQRRARESKSLFSTRLKIADRSSFGSPENGGAMIEDCDPATTENAIREDTKDYNGNIQEIAQISRRFNCSRDQDVAREEESLRYPCSAQKSARKDKGRDIMHTNIALLPRFKIKQVPAGKHDSCYRQETPGIFGRRVES</sequence>
<gene>
    <name evidence="1" type="ORF">EDD18DRAFT_1426530</name>
</gene>
<proteinExistence type="predicted"/>
<keyword evidence="2" id="KW-1185">Reference proteome</keyword>
<dbReference type="Proteomes" id="UP001175228">
    <property type="component" value="Unassembled WGS sequence"/>
</dbReference>
<dbReference type="EMBL" id="JAUEPU010000005">
    <property type="protein sequence ID" value="KAK0502017.1"/>
    <property type="molecule type" value="Genomic_DNA"/>
</dbReference>
<accession>A0AA39USY2</accession>
<protein>
    <submittedName>
        <fullName evidence="1">Uncharacterized protein</fullName>
    </submittedName>
</protein>
<evidence type="ECO:0000313" key="1">
    <source>
        <dbReference type="EMBL" id="KAK0502017.1"/>
    </source>
</evidence>
<organism evidence="1 2">
    <name type="scientific">Armillaria luteobubalina</name>
    <dbReference type="NCBI Taxonomy" id="153913"/>
    <lineage>
        <taxon>Eukaryota</taxon>
        <taxon>Fungi</taxon>
        <taxon>Dikarya</taxon>
        <taxon>Basidiomycota</taxon>
        <taxon>Agaricomycotina</taxon>
        <taxon>Agaricomycetes</taxon>
        <taxon>Agaricomycetidae</taxon>
        <taxon>Agaricales</taxon>
        <taxon>Marasmiineae</taxon>
        <taxon>Physalacriaceae</taxon>
        <taxon>Armillaria</taxon>
    </lineage>
</organism>